<dbReference type="Proteomes" id="UP000294739">
    <property type="component" value="Unassembled WGS sequence"/>
</dbReference>
<dbReference type="InParanoid" id="A0A4R5DAL2"/>
<dbReference type="EMBL" id="SMKZ01000013">
    <property type="protein sequence ID" value="TDE10676.1"/>
    <property type="molecule type" value="Genomic_DNA"/>
</dbReference>
<keyword evidence="2" id="KW-1133">Transmembrane helix</keyword>
<feature type="transmembrane region" description="Helical" evidence="2">
    <location>
        <begin position="37"/>
        <end position="58"/>
    </location>
</feature>
<evidence type="ECO:0000313" key="4">
    <source>
        <dbReference type="Proteomes" id="UP000294739"/>
    </source>
</evidence>
<protein>
    <submittedName>
        <fullName evidence="3">Uncharacterized protein</fullName>
    </submittedName>
</protein>
<feature type="region of interest" description="Disordered" evidence="1">
    <location>
        <begin position="166"/>
        <end position="191"/>
    </location>
</feature>
<feature type="region of interest" description="Disordered" evidence="1">
    <location>
        <begin position="1"/>
        <end position="27"/>
    </location>
</feature>
<evidence type="ECO:0000256" key="2">
    <source>
        <dbReference type="SAM" id="Phobius"/>
    </source>
</evidence>
<sequence>MLKRVGGAQNGPSTELEMGMSTSHPSASMERPQASLIGLYVAVAGVVIFNIAVFLTWASQDDDSFSGYESDSLVPFVAYLGLGLAAALLFAASRADRRQHRGLSLASMAVGIAATLQCLAWLLDVPGAAERSAELDSDIGVWIGLLGALLWTIGSAVFAKEPEGDLDRAATPTKPATGYTDDPGRGTIAGA</sequence>
<organism evidence="3 4">
    <name type="scientific">Jiangella asiatica</name>
    <dbReference type="NCBI Taxonomy" id="2530372"/>
    <lineage>
        <taxon>Bacteria</taxon>
        <taxon>Bacillati</taxon>
        <taxon>Actinomycetota</taxon>
        <taxon>Actinomycetes</taxon>
        <taxon>Jiangellales</taxon>
        <taxon>Jiangellaceae</taxon>
        <taxon>Jiangella</taxon>
    </lineage>
</organism>
<accession>A0A4R5DAL2</accession>
<dbReference type="RefSeq" id="WP_131894475.1">
    <property type="nucleotide sequence ID" value="NZ_SMKZ01000013.1"/>
</dbReference>
<dbReference type="AlphaFoldDB" id="A0A4R5DAL2"/>
<keyword evidence="4" id="KW-1185">Reference proteome</keyword>
<comment type="caution">
    <text evidence="3">The sequence shown here is derived from an EMBL/GenBank/DDBJ whole genome shotgun (WGS) entry which is preliminary data.</text>
</comment>
<keyword evidence="2" id="KW-0472">Membrane</keyword>
<feature type="transmembrane region" description="Helical" evidence="2">
    <location>
        <begin position="139"/>
        <end position="159"/>
    </location>
</feature>
<feature type="transmembrane region" description="Helical" evidence="2">
    <location>
        <begin position="73"/>
        <end position="91"/>
    </location>
</feature>
<name>A0A4R5DAL2_9ACTN</name>
<keyword evidence="2" id="KW-0812">Transmembrane</keyword>
<evidence type="ECO:0000256" key="1">
    <source>
        <dbReference type="SAM" id="MobiDB-lite"/>
    </source>
</evidence>
<dbReference type="OrthoDB" id="5182617at2"/>
<feature type="transmembrane region" description="Helical" evidence="2">
    <location>
        <begin position="103"/>
        <end position="123"/>
    </location>
</feature>
<proteinExistence type="predicted"/>
<evidence type="ECO:0000313" key="3">
    <source>
        <dbReference type="EMBL" id="TDE10676.1"/>
    </source>
</evidence>
<reference evidence="3 4" key="1">
    <citation type="submission" date="2019-03" db="EMBL/GenBank/DDBJ databases">
        <title>Draft genome sequences of novel Actinobacteria.</title>
        <authorList>
            <person name="Sahin N."/>
            <person name="Ay H."/>
            <person name="Saygin H."/>
        </authorList>
    </citation>
    <scope>NUCLEOTIDE SEQUENCE [LARGE SCALE GENOMIC DNA]</scope>
    <source>
        <strain evidence="3 4">5K138</strain>
    </source>
</reference>
<gene>
    <name evidence="3" type="ORF">E1269_11425</name>
</gene>